<dbReference type="InterPro" id="IPR016181">
    <property type="entry name" value="Acyl_CoA_acyltransferase"/>
</dbReference>
<name>A0A418HPE4_STAGA</name>
<dbReference type="Pfam" id="PF00583">
    <property type="entry name" value="Acetyltransf_1"/>
    <property type="match status" value="1"/>
</dbReference>
<dbReference type="Gene3D" id="3.40.630.30">
    <property type="match status" value="1"/>
</dbReference>
<dbReference type="GO" id="GO:0016747">
    <property type="term" value="F:acyltransferase activity, transferring groups other than amino-acyl groups"/>
    <property type="evidence" value="ECO:0007669"/>
    <property type="project" value="InterPro"/>
</dbReference>
<dbReference type="Pfam" id="PF00293">
    <property type="entry name" value="NUDIX"/>
    <property type="match status" value="1"/>
</dbReference>
<evidence type="ECO:0000256" key="1">
    <source>
        <dbReference type="ARBA" id="ARBA00001946"/>
    </source>
</evidence>
<dbReference type="CDD" id="cd04690">
    <property type="entry name" value="NUDIX_Hydrolase"/>
    <property type="match status" value="1"/>
</dbReference>
<sequence length="294" mass="33785">MIRCVCLVIEQDDQLLLVQARHREKYYFPGGKIDPGELHIQALQREIQEELQMALAETDIEYMTTIIGDAYPQPNTQTELNLFRLIADVDWEKLNPAQEITDMQWIDVTARDQIAPAVLKWIDYSRGSNNVAAAPSGIALIPYNEDLYEAVEGITLKAEDNQFTKTPIENIRLAQMDSERHPTLVFNAQQQCVGFFTLHEGDGVRPYSSNVAESIFFRSFSIDVRYRGMGYAKCIIEELERYVRSYFPHVKSIYLTVNNDNEIARKLYAACNYEHVGDSLLEGRPVYNMMKKIV</sequence>
<dbReference type="SUPFAM" id="SSF55729">
    <property type="entry name" value="Acyl-CoA N-acyltransferases (Nat)"/>
    <property type="match status" value="1"/>
</dbReference>
<protein>
    <submittedName>
        <fullName evidence="5">GNAT family N-acetyltransferase</fullName>
    </submittedName>
</protein>
<evidence type="ECO:0000313" key="5">
    <source>
        <dbReference type="EMBL" id="RIL43101.1"/>
    </source>
</evidence>
<accession>A0A418HPE4</accession>
<dbReference type="PROSITE" id="PS51186">
    <property type="entry name" value="GNAT"/>
    <property type="match status" value="1"/>
</dbReference>
<dbReference type="SUPFAM" id="SSF55811">
    <property type="entry name" value="Nudix"/>
    <property type="match status" value="1"/>
</dbReference>
<keyword evidence="5" id="KW-0808">Transferase</keyword>
<feature type="domain" description="Nudix hydrolase" evidence="4">
    <location>
        <begin position="1"/>
        <end position="129"/>
    </location>
</feature>
<evidence type="ECO:0000259" key="4">
    <source>
        <dbReference type="PROSITE" id="PS51462"/>
    </source>
</evidence>
<reference evidence="5 6" key="1">
    <citation type="journal article" date="2016" name="Front. Microbiol.">
        <title>Comprehensive Phylogenetic Analysis of Bovine Non-aureus Staphylococci Species Based on Whole-Genome Sequencing.</title>
        <authorList>
            <person name="Naushad S."/>
            <person name="Barkema H.W."/>
            <person name="Luby C."/>
            <person name="Condas L.A."/>
            <person name="Nobrega D.B."/>
            <person name="Carson D.A."/>
            <person name="De Buck J."/>
        </authorList>
    </citation>
    <scope>NUCLEOTIDE SEQUENCE [LARGE SCALE GENOMIC DNA]</scope>
    <source>
        <strain evidence="5 6">SNUC 1388</strain>
    </source>
</reference>
<dbReference type="Gene3D" id="3.90.79.10">
    <property type="entry name" value="Nucleoside Triphosphate Pyrophosphohydrolase"/>
    <property type="match status" value="1"/>
</dbReference>
<dbReference type="PROSITE" id="PS51462">
    <property type="entry name" value="NUDIX"/>
    <property type="match status" value="1"/>
</dbReference>
<dbReference type="InterPro" id="IPR000182">
    <property type="entry name" value="GNAT_dom"/>
</dbReference>
<keyword evidence="2" id="KW-0378">Hydrolase</keyword>
<evidence type="ECO:0000313" key="6">
    <source>
        <dbReference type="Proteomes" id="UP000283576"/>
    </source>
</evidence>
<dbReference type="PANTHER" id="PTHR43046:SF14">
    <property type="entry name" value="MUTT_NUDIX FAMILY PROTEIN"/>
    <property type="match status" value="1"/>
</dbReference>
<gene>
    <name evidence="5" type="ORF">BUZ01_05665</name>
</gene>
<dbReference type="AlphaFoldDB" id="A0A418HPE4"/>
<dbReference type="EMBL" id="QXRZ01000003">
    <property type="protein sequence ID" value="RIL43101.1"/>
    <property type="molecule type" value="Genomic_DNA"/>
</dbReference>
<dbReference type="InterPro" id="IPR015797">
    <property type="entry name" value="NUDIX_hydrolase-like_dom_sf"/>
</dbReference>
<comment type="cofactor">
    <cofactor evidence="1">
        <name>Mg(2+)</name>
        <dbReference type="ChEBI" id="CHEBI:18420"/>
    </cofactor>
</comment>
<evidence type="ECO:0000259" key="3">
    <source>
        <dbReference type="PROSITE" id="PS51186"/>
    </source>
</evidence>
<evidence type="ECO:0000256" key="2">
    <source>
        <dbReference type="ARBA" id="ARBA00022801"/>
    </source>
</evidence>
<dbReference type="GO" id="GO:0016787">
    <property type="term" value="F:hydrolase activity"/>
    <property type="evidence" value="ECO:0007669"/>
    <property type="project" value="UniProtKB-KW"/>
</dbReference>
<comment type="caution">
    <text evidence="5">The sequence shown here is derived from an EMBL/GenBank/DDBJ whole genome shotgun (WGS) entry which is preliminary data.</text>
</comment>
<feature type="domain" description="N-acetyltransferase" evidence="3">
    <location>
        <begin position="138"/>
        <end position="294"/>
    </location>
</feature>
<organism evidence="5 6">
    <name type="scientific">Staphylococcus gallinarum</name>
    <dbReference type="NCBI Taxonomy" id="1293"/>
    <lineage>
        <taxon>Bacteria</taxon>
        <taxon>Bacillati</taxon>
        <taxon>Bacillota</taxon>
        <taxon>Bacilli</taxon>
        <taxon>Bacillales</taxon>
        <taxon>Staphylococcaceae</taxon>
        <taxon>Staphylococcus</taxon>
    </lineage>
</organism>
<proteinExistence type="predicted"/>
<dbReference type="InterPro" id="IPR000086">
    <property type="entry name" value="NUDIX_hydrolase_dom"/>
</dbReference>
<dbReference type="Proteomes" id="UP000283576">
    <property type="component" value="Unassembled WGS sequence"/>
</dbReference>
<dbReference type="PANTHER" id="PTHR43046">
    <property type="entry name" value="GDP-MANNOSE MANNOSYL HYDROLASE"/>
    <property type="match status" value="1"/>
</dbReference>